<gene>
    <name evidence="2" type="ORF">JYA62_15900</name>
</gene>
<dbReference type="EMBL" id="JAFHLB010000021">
    <property type="protein sequence ID" value="MBN3579145.1"/>
    <property type="molecule type" value="Genomic_DNA"/>
</dbReference>
<evidence type="ECO:0000313" key="3">
    <source>
        <dbReference type="Proteomes" id="UP000779070"/>
    </source>
</evidence>
<keyword evidence="1" id="KW-1133">Transmembrane helix</keyword>
<name>A0ABS3A3T1_9VIBR</name>
<dbReference type="RefSeq" id="WP_206371118.1">
    <property type="nucleotide sequence ID" value="NZ_CAWPTM010000092.1"/>
</dbReference>
<feature type="transmembrane region" description="Helical" evidence="1">
    <location>
        <begin position="150"/>
        <end position="169"/>
    </location>
</feature>
<evidence type="ECO:0000313" key="2">
    <source>
        <dbReference type="EMBL" id="MBN3579145.1"/>
    </source>
</evidence>
<comment type="caution">
    <text evidence="2">The sequence shown here is derived from an EMBL/GenBank/DDBJ whole genome shotgun (WGS) entry which is preliminary data.</text>
</comment>
<accession>A0ABS3A3T1</accession>
<keyword evidence="1" id="KW-0812">Transmembrane</keyword>
<reference evidence="2 3" key="1">
    <citation type="submission" date="2021-02" db="EMBL/GenBank/DDBJ databases">
        <title>Draft Genome Sequences of 5 Vibrio neptunius Strains Isolated From of Bivalve Hatcheries.</title>
        <authorList>
            <person name="Galvis F."/>
            <person name="Barja J.L."/>
            <person name="Lemos M.L."/>
            <person name="Balado M."/>
        </authorList>
    </citation>
    <scope>NUCLEOTIDE SEQUENCE [LARGE SCALE GENOMIC DNA]</scope>
    <source>
        <strain evidence="2 3">PP-145.98</strain>
    </source>
</reference>
<sequence length="315" mass="37004">MERRFIGLFTTKAQPFSKWWQEFRSEVTVVPMDDPFDPIVSVDEKLLTIRTGYHNRRNYYIVPWMLMLSILAIHFTIDSWPDFESIQKYEQQSLEQIIEFRRNGIEPSYDLDESELYIRTMLGKEGTVTFYTYLKAQEVKGRLDHFVEGVLLLALMWLIVVSMWLLFFLKPRDAEIYFDRQRQIVYSWRHGRVGAAYFDKMGLIENHLGINLVLQFENKKQKGYRPMAIVGIDTGKLTFHDEADTTYPLAQILAFMDHGKSAVITGSSFKRKPAKFFWRVDPKPDNLELRVNAALEAEGDLVHHYQTHRPKGHAI</sequence>
<feature type="transmembrane region" description="Helical" evidence="1">
    <location>
        <begin position="59"/>
        <end position="77"/>
    </location>
</feature>
<organism evidence="2 3">
    <name type="scientific">Vibrio neptunius</name>
    <dbReference type="NCBI Taxonomy" id="170651"/>
    <lineage>
        <taxon>Bacteria</taxon>
        <taxon>Pseudomonadati</taxon>
        <taxon>Pseudomonadota</taxon>
        <taxon>Gammaproteobacteria</taxon>
        <taxon>Vibrionales</taxon>
        <taxon>Vibrionaceae</taxon>
        <taxon>Vibrio</taxon>
    </lineage>
</organism>
<evidence type="ECO:0000256" key="1">
    <source>
        <dbReference type="SAM" id="Phobius"/>
    </source>
</evidence>
<dbReference type="Proteomes" id="UP000779070">
    <property type="component" value="Unassembled WGS sequence"/>
</dbReference>
<keyword evidence="3" id="KW-1185">Reference proteome</keyword>
<keyword evidence="1" id="KW-0472">Membrane</keyword>
<protein>
    <submittedName>
        <fullName evidence="2">Uncharacterized protein</fullName>
    </submittedName>
</protein>
<proteinExistence type="predicted"/>